<accession>A0ABV7EQ45</accession>
<evidence type="ECO:0000256" key="3">
    <source>
        <dbReference type="SAM" id="SignalP"/>
    </source>
</evidence>
<feature type="transmembrane region" description="Helical" evidence="2">
    <location>
        <begin position="79"/>
        <end position="96"/>
    </location>
</feature>
<protein>
    <submittedName>
        <fullName evidence="4">PEP-CTERM sorting domain-containing protein</fullName>
    </submittedName>
</protein>
<feature type="signal peptide" evidence="3">
    <location>
        <begin position="1"/>
        <end position="26"/>
    </location>
</feature>
<feature type="chain" id="PRO_5045652078" evidence="3">
    <location>
        <begin position="27"/>
        <end position="106"/>
    </location>
</feature>
<comment type="caution">
    <text evidence="4">The sequence shown here is derived from an EMBL/GenBank/DDBJ whole genome shotgun (WGS) entry which is preliminary data.</text>
</comment>
<keyword evidence="2" id="KW-1133">Transmembrane helix</keyword>
<dbReference type="PROSITE" id="PS51257">
    <property type="entry name" value="PROKAR_LIPOPROTEIN"/>
    <property type="match status" value="1"/>
</dbReference>
<keyword evidence="5" id="KW-1185">Reference proteome</keyword>
<dbReference type="RefSeq" id="WP_380690433.1">
    <property type="nucleotide sequence ID" value="NZ_JBHRSS010000006.1"/>
</dbReference>
<reference evidence="5" key="1">
    <citation type="journal article" date="2019" name="Int. J. Syst. Evol. Microbiol.">
        <title>The Global Catalogue of Microorganisms (GCM) 10K type strain sequencing project: providing services to taxonomists for standard genome sequencing and annotation.</title>
        <authorList>
            <consortium name="The Broad Institute Genomics Platform"/>
            <consortium name="The Broad Institute Genome Sequencing Center for Infectious Disease"/>
            <person name="Wu L."/>
            <person name="Ma J."/>
        </authorList>
    </citation>
    <scope>NUCLEOTIDE SEQUENCE [LARGE SCALE GENOMIC DNA]</scope>
    <source>
        <strain evidence="5">KCTC 52640</strain>
    </source>
</reference>
<name>A0ABV7EQ45_9GAMM</name>
<dbReference type="EMBL" id="JBHRSS010000006">
    <property type="protein sequence ID" value="MFC3104874.1"/>
    <property type="molecule type" value="Genomic_DNA"/>
</dbReference>
<keyword evidence="2" id="KW-0812">Transmembrane</keyword>
<dbReference type="NCBIfam" id="TIGR02595">
    <property type="entry name" value="PEP_CTERM"/>
    <property type="match status" value="1"/>
</dbReference>
<evidence type="ECO:0000256" key="2">
    <source>
        <dbReference type="SAM" id="Phobius"/>
    </source>
</evidence>
<evidence type="ECO:0000313" key="4">
    <source>
        <dbReference type="EMBL" id="MFC3104874.1"/>
    </source>
</evidence>
<feature type="region of interest" description="Disordered" evidence="1">
    <location>
        <begin position="46"/>
        <end position="73"/>
    </location>
</feature>
<gene>
    <name evidence="4" type="ORF">ACFOSU_13410</name>
</gene>
<sequence>MRNQVTKLSLLTVVVMSIACVSGAAAANTGDGSSYLQGADYLTSGSTMSASGERVASNSYSGNGVAGQRPQLGVPEPSSITLFGGALLMLMGASLWRRRSKRADFR</sequence>
<organism evidence="4 5">
    <name type="scientific">Salinisphaera aquimarina</name>
    <dbReference type="NCBI Taxonomy" id="2094031"/>
    <lineage>
        <taxon>Bacteria</taxon>
        <taxon>Pseudomonadati</taxon>
        <taxon>Pseudomonadota</taxon>
        <taxon>Gammaproteobacteria</taxon>
        <taxon>Salinisphaerales</taxon>
        <taxon>Salinisphaeraceae</taxon>
        <taxon>Salinisphaera</taxon>
    </lineage>
</organism>
<evidence type="ECO:0000256" key="1">
    <source>
        <dbReference type="SAM" id="MobiDB-lite"/>
    </source>
</evidence>
<keyword evidence="2" id="KW-0472">Membrane</keyword>
<proteinExistence type="predicted"/>
<evidence type="ECO:0000313" key="5">
    <source>
        <dbReference type="Proteomes" id="UP001595462"/>
    </source>
</evidence>
<keyword evidence="3" id="KW-0732">Signal</keyword>
<dbReference type="Proteomes" id="UP001595462">
    <property type="component" value="Unassembled WGS sequence"/>
</dbReference>
<dbReference type="InterPro" id="IPR013424">
    <property type="entry name" value="Ice-binding_C"/>
</dbReference>
<feature type="compositionally biased region" description="Polar residues" evidence="1">
    <location>
        <begin position="46"/>
        <end position="62"/>
    </location>
</feature>